<sequence>MLHPSKKIKKQYIIYMLLMLFFAFNLSAQNQKKVPDIEKIYLHTDRDAYMLGESLWYKAYVVYAYNNLLFDKSSVLYVDLISEDNKVVLSNKTRLEQGLGNGDFILTDSLGVQKPGKYQLRAYTNWNRNFEESLIFKKNIEILDVFNYNMVDNDKSKKSAKNKSRNSIENSYSVNFFPEGGSLLENVASVVAFKAEDAFGNPIKVQGELFDEADNLVTLFVSLHDGMGKFQFKPLPNKTYYAKIKTSNQTEIKIDLPKPIQQGYVLASRMLKDKHIITIKTNNKTLKETGNAPVTLVCNTRGIAYFEGSQPLNSNNTSFELPTENFPEGISQLTLYDASQKPQSERLVYIEKPHDLNVSLSTNKTSYQPNEEVVIQMTSKDSQNQTVPASFSLSVSDQNGRQAINDYTSNICSYFLMESDIKGRVNNPGFYFDANNSKRLVFLDLLLLTQGWRDFLWKHAAKTHDNLIFKAEKGLEISGHVKQLFGSKNKPDSNVTLSLLNDDGIQLFHTLTDSLGAFNFNDLVFTGKTTMMLNTSNQKGKGRGMFILDSVPELPVMFDYKLDVEDTTNQNSLKEAIYKKYMMYGVPPENVLAAVEITASKKDDVPQSMYGFADNTFVVDDKTLVYSDIFQFIQFNVPGVSVMNNQLGFSRYGGQPAQILVDGVQWDQESVRNMQAVDVAKIEAFKGPNTAIFGGQGGNGVIVIYTKRGEVNIPTKPSLHSITQIIDGYYNARTFFSPTPDKLNVSTENDIRNTLYWNPYVFPDENKPTTLKFYNSKVETTVKVELQGLTGSGIPVVKTVYYTVEQ</sequence>
<feature type="transmembrane region" description="Helical" evidence="1">
    <location>
        <begin position="12"/>
        <end position="28"/>
    </location>
</feature>
<dbReference type="Proteomes" id="UP000032361">
    <property type="component" value="Unassembled WGS sequence"/>
</dbReference>
<dbReference type="Gene3D" id="2.170.130.10">
    <property type="entry name" value="TonB-dependent receptor, plug domain"/>
    <property type="match status" value="1"/>
</dbReference>
<keyword evidence="1" id="KW-0472">Membrane</keyword>
<keyword evidence="1" id="KW-1133">Transmembrane helix</keyword>
<dbReference type="SUPFAM" id="SSF56935">
    <property type="entry name" value="Porins"/>
    <property type="match status" value="1"/>
</dbReference>
<dbReference type="OrthoDB" id="679547at2"/>
<keyword evidence="3" id="KW-1185">Reference proteome</keyword>
<reference evidence="2 3" key="1">
    <citation type="journal article" date="2015" name="Antonie Van Leeuwenhoek">
        <title>Tamlana nanhaiensis sp. nov., isolated from surface seawater collected from the South China Sea.</title>
        <authorList>
            <person name="Liu X."/>
            <person name="Lai Q."/>
            <person name="Du Y."/>
            <person name="Li G."/>
            <person name="Sun F."/>
            <person name="Shao Z."/>
        </authorList>
    </citation>
    <scope>NUCLEOTIDE SEQUENCE [LARGE SCALE GENOMIC DNA]</scope>
    <source>
        <strain evidence="2 3">FHC16</strain>
    </source>
</reference>
<organism evidence="2 3">
    <name type="scientific">Neotamlana nanhaiensis</name>
    <dbReference type="NCBI Taxonomy" id="1382798"/>
    <lineage>
        <taxon>Bacteria</taxon>
        <taxon>Pseudomonadati</taxon>
        <taxon>Bacteroidota</taxon>
        <taxon>Flavobacteriia</taxon>
        <taxon>Flavobacteriales</taxon>
        <taxon>Flavobacteriaceae</taxon>
        <taxon>Neotamlana</taxon>
    </lineage>
</organism>
<dbReference type="PATRIC" id="fig|1382798.3.peg.2116"/>
<keyword evidence="1" id="KW-0812">Transmembrane</keyword>
<evidence type="ECO:0000256" key="1">
    <source>
        <dbReference type="SAM" id="Phobius"/>
    </source>
</evidence>
<evidence type="ECO:0000313" key="3">
    <source>
        <dbReference type="Proteomes" id="UP000032361"/>
    </source>
</evidence>
<dbReference type="EMBL" id="JTDV01000002">
    <property type="protein sequence ID" value="KJD34036.1"/>
    <property type="molecule type" value="Genomic_DNA"/>
</dbReference>
<comment type="caution">
    <text evidence="2">The sequence shown here is derived from an EMBL/GenBank/DDBJ whole genome shotgun (WGS) entry which is preliminary data.</text>
</comment>
<gene>
    <name evidence="2" type="ORF">PK35_04695</name>
</gene>
<dbReference type="Gene3D" id="2.60.40.1930">
    <property type="match status" value="1"/>
</dbReference>
<proteinExistence type="predicted"/>
<evidence type="ECO:0008006" key="4">
    <source>
        <dbReference type="Google" id="ProtNLM"/>
    </source>
</evidence>
<dbReference type="RefSeq" id="WP_044625526.1">
    <property type="nucleotide sequence ID" value="NZ_JTDV01000002.1"/>
</dbReference>
<protein>
    <recommendedName>
        <fullName evidence="4">TonB-dependent receptor plug domain-containing protein</fullName>
    </recommendedName>
</protein>
<evidence type="ECO:0000313" key="2">
    <source>
        <dbReference type="EMBL" id="KJD34036.1"/>
    </source>
</evidence>
<accession>A0A0D7W4J5</accession>
<name>A0A0D7W4J5_9FLAO</name>
<dbReference type="AlphaFoldDB" id="A0A0D7W4J5"/>
<dbReference type="InterPro" id="IPR037066">
    <property type="entry name" value="Plug_dom_sf"/>
</dbReference>
<dbReference type="STRING" id="1382798.PK35_04695"/>